<dbReference type="AlphaFoldDB" id="A0A0F8YTZ1"/>
<comment type="caution">
    <text evidence="2">The sequence shown here is derived from an EMBL/GenBank/DDBJ whole genome shotgun (WGS) entry which is preliminary data.</text>
</comment>
<feature type="domain" description="SpoVT-AbrB" evidence="1">
    <location>
        <begin position="1"/>
        <end position="31"/>
    </location>
</feature>
<accession>A0A0F8YTZ1</accession>
<dbReference type="PROSITE" id="PS51740">
    <property type="entry name" value="SPOVT_ABRB"/>
    <property type="match status" value="1"/>
</dbReference>
<dbReference type="Gene3D" id="3.40.1550.20">
    <property type="entry name" value="Transcriptional regulator MraZ domain"/>
    <property type="match status" value="1"/>
</dbReference>
<dbReference type="EMBL" id="LAZR01051552">
    <property type="protein sequence ID" value="KKK84908.1"/>
    <property type="molecule type" value="Genomic_DNA"/>
</dbReference>
<name>A0A0F8YTZ1_9ZZZZ</name>
<dbReference type="InterPro" id="IPR035644">
    <property type="entry name" value="MraZ_C"/>
</dbReference>
<dbReference type="InterPro" id="IPR007159">
    <property type="entry name" value="SpoVT-AbrB_dom"/>
</dbReference>
<dbReference type="SUPFAM" id="SSF89447">
    <property type="entry name" value="AbrB/MazE/MraZ-like"/>
    <property type="match status" value="1"/>
</dbReference>
<proteinExistence type="predicted"/>
<feature type="non-terminal residue" evidence="2">
    <location>
        <position position="1"/>
    </location>
</feature>
<evidence type="ECO:0000259" key="1">
    <source>
        <dbReference type="PROSITE" id="PS51740"/>
    </source>
</evidence>
<protein>
    <recommendedName>
        <fullName evidence="1">SpoVT-AbrB domain-containing protein</fullName>
    </recommendedName>
</protein>
<dbReference type="CDD" id="cd16321">
    <property type="entry name" value="MraZ_C"/>
    <property type="match status" value="1"/>
</dbReference>
<dbReference type="Pfam" id="PF02381">
    <property type="entry name" value="MraZ"/>
    <property type="match status" value="1"/>
</dbReference>
<dbReference type="InterPro" id="IPR038619">
    <property type="entry name" value="MraZ_sf"/>
</dbReference>
<evidence type="ECO:0000313" key="2">
    <source>
        <dbReference type="EMBL" id="KKK84908.1"/>
    </source>
</evidence>
<dbReference type="InterPro" id="IPR037914">
    <property type="entry name" value="SpoVT-AbrB_sf"/>
</dbReference>
<reference evidence="2" key="1">
    <citation type="journal article" date="2015" name="Nature">
        <title>Complex archaea that bridge the gap between prokaryotes and eukaryotes.</title>
        <authorList>
            <person name="Spang A."/>
            <person name="Saw J.H."/>
            <person name="Jorgensen S.L."/>
            <person name="Zaremba-Niedzwiedzka K."/>
            <person name="Martijn J."/>
            <person name="Lind A.E."/>
            <person name="van Eijk R."/>
            <person name="Schleper C."/>
            <person name="Guy L."/>
            <person name="Ettema T.J."/>
        </authorList>
    </citation>
    <scope>NUCLEOTIDE SEQUENCE</scope>
</reference>
<dbReference type="InterPro" id="IPR020603">
    <property type="entry name" value="MraZ_dom"/>
</dbReference>
<gene>
    <name evidence="2" type="ORF">LCGC14_2778630</name>
</gene>
<dbReference type="GO" id="GO:0003677">
    <property type="term" value="F:DNA binding"/>
    <property type="evidence" value="ECO:0007669"/>
    <property type="project" value="InterPro"/>
</dbReference>
<organism evidence="2">
    <name type="scientific">marine sediment metagenome</name>
    <dbReference type="NCBI Taxonomy" id="412755"/>
    <lineage>
        <taxon>unclassified sequences</taxon>
        <taxon>metagenomes</taxon>
        <taxon>ecological metagenomes</taxon>
    </lineage>
</organism>
<sequence>IPKRLMDFAEIGKETVLAGQYGKIEIWAEKQYGKVSDEEPDFASLAEKILGGALNDLENE</sequence>